<dbReference type="RefSeq" id="WP_249328595.1">
    <property type="nucleotide sequence ID" value="NZ_CP060635.1"/>
</dbReference>
<evidence type="ECO:0000256" key="3">
    <source>
        <dbReference type="SAM" id="SignalP"/>
    </source>
</evidence>
<dbReference type="Pfam" id="PF02608">
    <property type="entry name" value="Bmp"/>
    <property type="match status" value="1"/>
</dbReference>
<dbReference type="AlphaFoldDB" id="A0A7G9GB90"/>
<dbReference type="GO" id="GO:0005886">
    <property type="term" value="C:plasma membrane"/>
    <property type="evidence" value="ECO:0007669"/>
    <property type="project" value="InterPro"/>
</dbReference>
<dbReference type="PANTHER" id="PTHR43208:SF1">
    <property type="entry name" value="ABC TRANSPORTER SUBSTRATE-BINDING PROTEIN"/>
    <property type="match status" value="1"/>
</dbReference>
<feature type="signal peptide" evidence="3">
    <location>
        <begin position="1"/>
        <end position="25"/>
    </location>
</feature>
<reference evidence="5 6" key="1">
    <citation type="submission" date="2020-08" db="EMBL/GenBank/DDBJ databases">
        <authorList>
            <person name="Liu C."/>
            <person name="Sun Q."/>
        </authorList>
    </citation>
    <scope>NUCLEOTIDE SEQUENCE [LARGE SCALE GENOMIC DNA]</scope>
    <source>
        <strain evidence="5 6">NSJ-29</strain>
    </source>
</reference>
<keyword evidence="1 3" id="KW-0732">Signal</keyword>
<dbReference type="EMBL" id="CP060635">
    <property type="protein sequence ID" value="QNM08072.1"/>
    <property type="molecule type" value="Genomic_DNA"/>
</dbReference>
<organism evidence="5 6">
    <name type="scientific">Wansuia hejianensis</name>
    <dbReference type="NCBI Taxonomy" id="2763667"/>
    <lineage>
        <taxon>Bacteria</taxon>
        <taxon>Bacillati</taxon>
        <taxon>Bacillota</taxon>
        <taxon>Clostridia</taxon>
        <taxon>Lachnospirales</taxon>
        <taxon>Lachnospiraceae</taxon>
        <taxon>Wansuia</taxon>
    </lineage>
</organism>
<evidence type="ECO:0000313" key="5">
    <source>
        <dbReference type="EMBL" id="QNM08072.1"/>
    </source>
</evidence>
<sequence length="459" mass="48127">MKKKVLSLLVAGVMALGLFGCGNSASSSSAKSESSSGASSASSASSASKADNSSSGESAGTESINKDFKVGVILIGDETEGYSKAHIDGINTAIEKLGLSSDNVIWKYKVPEDSSCADAATDLVGLGCQLIISNSYGHQTFIAGVAGEYPDVQFVSMTGDFAAISNLPNFKNAFTNIYESRYVSGVVAGLKLKEITEDGTLTKETAPNSFDAEGNVKVGYVGAFNYAEVVSGYTAFFLGIQSVMPNVVMEVKYTNSWFDIDKEGAAAEALIANGCVIIGQHADSTGAPAATEKLNKEGKICYSVGYNIDMLDTAPTAALTSATNNWAAYYEYAIGTAASGGTIDTDWSQGYADGAVGITALGDACAEGTAEYVADVEKQLTDGTLHVFDTSKFTVDGKEVTTAEIDLSFYDYSQNPPEAIYAGETKEAIQDGYFAESTLRSAPYFLLHIDGITEDLTEE</sequence>
<name>A0A7G9GB90_9FIRM</name>
<feature type="domain" description="ABC transporter substrate-binding protein PnrA-like" evidence="4">
    <location>
        <begin position="81"/>
        <end position="378"/>
    </location>
</feature>
<gene>
    <name evidence="5" type="ORF">H9Q79_14430</name>
</gene>
<dbReference type="PROSITE" id="PS51257">
    <property type="entry name" value="PROKAR_LIPOPROTEIN"/>
    <property type="match status" value="1"/>
</dbReference>
<dbReference type="CDD" id="cd19963">
    <property type="entry name" value="PBP1_BMP-like"/>
    <property type="match status" value="1"/>
</dbReference>
<evidence type="ECO:0000313" key="6">
    <source>
        <dbReference type="Proteomes" id="UP000515860"/>
    </source>
</evidence>
<dbReference type="InterPro" id="IPR052910">
    <property type="entry name" value="ABC-Purine-Binding"/>
</dbReference>
<proteinExistence type="predicted"/>
<feature type="region of interest" description="Disordered" evidence="2">
    <location>
        <begin position="27"/>
        <end position="61"/>
    </location>
</feature>
<keyword evidence="6" id="KW-1185">Reference proteome</keyword>
<accession>A0A7G9GB90</accession>
<dbReference type="InterPro" id="IPR003760">
    <property type="entry name" value="PnrA-like"/>
</dbReference>
<dbReference type="KEGG" id="whj:H9Q79_14430"/>
<dbReference type="Proteomes" id="UP000515860">
    <property type="component" value="Chromosome"/>
</dbReference>
<evidence type="ECO:0000259" key="4">
    <source>
        <dbReference type="Pfam" id="PF02608"/>
    </source>
</evidence>
<evidence type="ECO:0000256" key="2">
    <source>
        <dbReference type="SAM" id="MobiDB-lite"/>
    </source>
</evidence>
<dbReference type="Gene3D" id="3.40.50.2300">
    <property type="match status" value="2"/>
</dbReference>
<evidence type="ECO:0000256" key="1">
    <source>
        <dbReference type="ARBA" id="ARBA00022729"/>
    </source>
</evidence>
<dbReference type="PANTHER" id="PTHR43208">
    <property type="entry name" value="ABC TRANSPORTER SUBSTRATE-BINDING PROTEIN"/>
    <property type="match status" value="1"/>
</dbReference>
<feature type="chain" id="PRO_5039544415" evidence="3">
    <location>
        <begin position="26"/>
        <end position="459"/>
    </location>
</feature>
<feature type="compositionally biased region" description="Low complexity" evidence="2">
    <location>
        <begin position="27"/>
        <end position="59"/>
    </location>
</feature>
<protein>
    <submittedName>
        <fullName evidence="5">BMP family ABC transporter substrate-binding protein</fullName>
    </submittedName>
</protein>